<evidence type="ECO:0000313" key="3">
    <source>
        <dbReference type="Proteomes" id="UP001203058"/>
    </source>
</evidence>
<feature type="transmembrane region" description="Helical" evidence="1">
    <location>
        <begin position="6"/>
        <end position="24"/>
    </location>
</feature>
<dbReference type="Proteomes" id="UP001203058">
    <property type="component" value="Unassembled WGS sequence"/>
</dbReference>
<keyword evidence="1" id="KW-0812">Transmembrane</keyword>
<keyword evidence="1" id="KW-0472">Membrane</keyword>
<protein>
    <recommendedName>
        <fullName evidence="4">LPXTG cell wall anchor domain-containing protein</fullName>
    </recommendedName>
</protein>
<gene>
    <name evidence="2" type="ORF">LZ016_04745</name>
</gene>
<evidence type="ECO:0000256" key="1">
    <source>
        <dbReference type="SAM" id="Phobius"/>
    </source>
</evidence>
<sequence>MSDLTSAVMAVAMIAALLLAIGGIRLARRKADRGRGLLMLAAAVVLIGNVLIWTL</sequence>
<name>A0ABS9VLM4_9SPHN</name>
<dbReference type="RefSeq" id="WP_241446178.1">
    <property type="nucleotide sequence ID" value="NZ_JAKZHW010000001.1"/>
</dbReference>
<keyword evidence="1" id="KW-1133">Transmembrane helix</keyword>
<reference evidence="2 3" key="1">
    <citation type="submission" date="2022-03" db="EMBL/GenBank/DDBJ databases">
        <authorList>
            <person name="Jo J.-H."/>
            <person name="Im W.-T."/>
        </authorList>
    </citation>
    <scope>NUCLEOTIDE SEQUENCE [LARGE SCALE GENOMIC DNA]</scope>
    <source>
        <strain evidence="2 3">SM33</strain>
    </source>
</reference>
<feature type="transmembrane region" description="Helical" evidence="1">
    <location>
        <begin position="36"/>
        <end position="54"/>
    </location>
</feature>
<dbReference type="EMBL" id="JAKZHW010000001">
    <property type="protein sequence ID" value="MCH8615409.1"/>
    <property type="molecule type" value="Genomic_DNA"/>
</dbReference>
<organism evidence="2 3">
    <name type="scientific">Sphingomonas telluris</name>
    <dbReference type="NCBI Taxonomy" id="2907998"/>
    <lineage>
        <taxon>Bacteria</taxon>
        <taxon>Pseudomonadati</taxon>
        <taxon>Pseudomonadota</taxon>
        <taxon>Alphaproteobacteria</taxon>
        <taxon>Sphingomonadales</taxon>
        <taxon>Sphingomonadaceae</taxon>
        <taxon>Sphingomonas</taxon>
    </lineage>
</organism>
<accession>A0ABS9VLM4</accession>
<proteinExistence type="predicted"/>
<evidence type="ECO:0000313" key="2">
    <source>
        <dbReference type="EMBL" id="MCH8615409.1"/>
    </source>
</evidence>
<keyword evidence="3" id="KW-1185">Reference proteome</keyword>
<evidence type="ECO:0008006" key="4">
    <source>
        <dbReference type="Google" id="ProtNLM"/>
    </source>
</evidence>
<comment type="caution">
    <text evidence="2">The sequence shown here is derived from an EMBL/GenBank/DDBJ whole genome shotgun (WGS) entry which is preliminary data.</text>
</comment>